<protein>
    <recommendedName>
        <fullName evidence="4">DUF937 domain-containing protein</fullName>
    </recommendedName>
</protein>
<keyword evidence="3" id="KW-1185">Reference proteome</keyword>
<dbReference type="OrthoDB" id="5526542at2"/>
<accession>Q1YH49</accession>
<evidence type="ECO:0000313" key="3">
    <source>
        <dbReference type="Proteomes" id="UP000000321"/>
    </source>
</evidence>
<dbReference type="BioCyc" id="AURANTIMONAS:SI859A1_00390-MONOMER"/>
<feature type="region of interest" description="Disordered" evidence="1">
    <location>
        <begin position="167"/>
        <end position="188"/>
    </location>
</feature>
<sequence length="336" mass="35856">MTDFFDWLTVNDGGLGTDRLADAFKLSRKEIRQTTEALAPAFTLALQRAMSDPNAWSEVSRHFLPFMSAVGTPGPETARSPAAKNLADNLFGSRDIFLEVARKVSTISDIAPDTVEKLMRSLSVMSIQTMMQMMLANMARQQPAGFAEGNYPVAMAEMMRRSANAMEAMGRPSDEPHRRTSPGAMGSDYLTGLFSDALNGRLPWLPPSTGETGARAKPADRTNETPAAFDPFQPFDAMMAHFASGMSSADTSGSAGSQEPAEPGARTPSQERASETTNEAEAADEAAGGFDDLARAGMTMQEEFARQMLDLFQGTGSAKPAGDASDGPGTGDSRKT</sequence>
<feature type="compositionally biased region" description="Polar residues" evidence="1">
    <location>
        <begin position="246"/>
        <end position="257"/>
    </location>
</feature>
<organism evidence="2 3">
    <name type="scientific">Aurantimonas manganoxydans (strain ATCC BAA-1229 / DSM 21871 / SI85-9A1)</name>
    <dbReference type="NCBI Taxonomy" id="287752"/>
    <lineage>
        <taxon>Bacteria</taxon>
        <taxon>Pseudomonadati</taxon>
        <taxon>Pseudomonadota</taxon>
        <taxon>Alphaproteobacteria</taxon>
        <taxon>Hyphomicrobiales</taxon>
        <taxon>Aurantimonadaceae</taxon>
        <taxon>Aurantimonas</taxon>
    </lineage>
</organism>
<dbReference type="RefSeq" id="WP_009208269.1">
    <property type="nucleotide sequence ID" value="NZ_BBWP01000031.1"/>
</dbReference>
<feature type="region of interest" description="Disordered" evidence="1">
    <location>
        <begin position="246"/>
        <end position="336"/>
    </location>
</feature>
<reference evidence="2 3" key="1">
    <citation type="journal article" date="2008" name="Appl. Environ. Microbiol.">
        <title>Genomic insights into Mn(II) oxidation by the marine alphaproteobacterium Aurantimonas sp. strain SI85-9A1.</title>
        <authorList>
            <person name="Dick G.J."/>
            <person name="Podell S."/>
            <person name="Johnson H.A."/>
            <person name="Rivera-Espinoza Y."/>
            <person name="Bernier-Latmani R."/>
            <person name="McCarthy J.K."/>
            <person name="Torpey J.W."/>
            <person name="Clement B.G."/>
            <person name="Gaasterland T."/>
            <person name="Tebo B.M."/>
        </authorList>
    </citation>
    <scope>NUCLEOTIDE SEQUENCE [LARGE SCALE GENOMIC DNA]</scope>
    <source>
        <strain evidence="2 3">SI85-9A1</strain>
    </source>
</reference>
<dbReference type="HOGENOM" id="CLU_851942_0_0_5"/>
<proteinExistence type="predicted"/>
<evidence type="ECO:0000256" key="1">
    <source>
        <dbReference type="SAM" id="MobiDB-lite"/>
    </source>
</evidence>
<feature type="region of interest" description="Disordered" evidence="1">
    <location>
        <begin position="201"/>
        <end position="231"/>
    </location>
</feature>
<gene>
    <name evidence="2" type="ORF">SI859A1_00390</name>
</gene>
<evidence type="ECO:0008006" key="4">
    <source>
        <dbReference type="Google" id="ProtNLM"/>
    </source>
</evidence>
<dbReference type="Proteomes" id="UP000000321">
    <property type="component" value="Unassembled WGS sequence"/>
</dbReference>
<name>Q1YH49_AURMS</name>
<dbReference type="EMBL" id="AAPJ01000004">
    <property type="protein sequence ID" value="EAS49730.1"/>
    <property type="molecule type" value="Genomic_DNA"/>
</dbReference>
<comment type="caution">
    <text evidence="2">The sequence shown here is derived from an EMBL/GenBank/DDBJ whole genome shotgun (WGS) entry which is preliminary data.</text>
</comment>
<dbReference type="AlphaFoldDB" id="Q1YH49"/>
<evidence type="ECO:0000313" key="2">
    <source>
        <dbReference type="EMBL" id="EAS49730.1"/>
    </source>
</evidence>